<dbReference type="InterPro" id="IPR005471">
    <property type="entry name" value="Tscrpt_reg_IclR_N"/>
</dbReference>
<protein>
    <submittedName>
        <fullName evidence="2">IclR helix-turn-helix domain-containing protein</fullName>
    </submittedName>
</protein>
<dbReference type="Gene3D" id="1.10.10.10">
    <property type="entry name" value="Winged helix-like DNA-binding domain superfamily/Winged helix DNA-binding domain"/>
    <property type="match status" value="1"/>
</dbReference>
<dbReference type="OrthoDB" id="9802264at2"/>
<dbReference type="AlphaFoldDB" id="A0A1U9MCA5"/>
<reference evidence="2 3" key="1">
    <citation type="submission" date="2016-11" db="EMBL/GenBank/DDBJ databases">
        <title>Comparative genomics of Bartonella apis.</title>
        <authorList>
            <person name="Engel P."/>
        </authorList>
    </citation>
    <scope>NUCLEOTIDE SEQUENCE [LARGE SCALE GENOMIC DNA]</scope>
    <source>
        <strain evidence="2 3">BBC0178</strain>
    </source>
</reference>
<dbReference type="KEGG" id="bapa:BBC0178_016990"/>
<dbReference type="GO" id="GO:0006355">
    <property type="term" value="P:regulation of DNA-templated transcription"/>
    <property type="evidence" value="ECO:0007669"/>
    <property type="project" value="InterPro"/>
</dbReference>
<proteinExistence type="predicted"/>
<dbReference type="EMBL" id="CP015820">
    <property type="protein sequence ID" value="AQT43152.1"/>
    <property type="molecule type" value="Genomic_DNA"/>
</dbReference>
<accession>A0A1U9MCA5</accession>
<gene>
    <name evidence="2" type="ORF">BBC0178_016990</name>
</gene>
<sequence length="120" mass="13551">MVKNTDKPFEPVFAVLDYVASSLRAVSTTEISEELKLPLNTTHRIVANLAAQGFLRRVEDARKIVVGPVLDPETGFARRKVADRIVFMDHGAIVEEDTPETFFKSPKTDRAREFLNQILH</sequence>
<dbReference type="Proteomes" id="UP000189660">
    <property type="component" value="Chromosome"/>
</dbReference>
<dbReference type="SUPFAM" id="SSF53795">
    <property type="entry name" value="PEP carboxykinase-like"/>
    <property type="match status" value="1"/>
</dbReference>
<organism evidence="2 3">
    <name type="scientific">Bartonella apihabitans</name>
    <dbReference type="NCBI Taxonomy" id="2750929"/>
    <lineage>
        <taxon>Bacteria</taxon>
        <taxon>Pseudomonadati</taxon>
        <taxon>Pseudomonadota</taxon>
        <taxon>Alphaproteobacteria</taxon>
        <taxon>Hyphomicrobiales</taxon>
        <taxon>Bartonellaceae</taxon>
        <taxon>Bartonella</taxon>
    </lineage>
</organism>
<evidence type="ECO:0000313" key="2">
    <source>
        <dbReference type="EMBL" id="AQT43152.1"/>
    </source>
</evidence>
<dbReference type="InterPro" id="IPR036388">
    <property type="entry name" value="WH-like_DNA-bd_sf"/>
</dbReference>
<dbReference type="InterPro" id="IPR036390">
    <property type="entry name" value="WH_DNA-bd_sf"/>
</dbReference>
<evidence type="ECO:0000259" key="1">
    <source>
        <dbReference type="PROSITE" id="PS51077"/>
    </source>
</evidence>
<evidence type="ECO:0000313" key="3">
    <source>
        <dbReference type="Proteomes" id="UP000189660"/>
    </source>
</evidence>
<name>A0A1U9MCA5_9HYPH</name>
<dbReference type="RefSeq" id="WP_149867459.1">
    <property type="nucleotide sequence ID" value="NZ_CP015820.1"/>
</dbReference>
<dbReference type="SUPFAM" id="SSF46785">
    <property type="entry name" value="Winged helix' DNA-binding domain"/>
    <property type="match status" value="1"/>
</dbReference>
<keyword evidence="3" id="KW-1185">Reference proteome</keyword>
<dbReference type="GO" id="GO:0003677">
    <property type="term" value="F:DNA binding"/>
    <property type="evidence" value="ECO:0007669"/>
    <property type="project" value="InterPro"/>
</dbReference>
<feature type="domain" description="HTH iclR-type" evidence="1">
    <location>
        <begin position="6"/>
        <end position="68"/>
    </location>
</feature>
<dbReference type="PROSITE" id="PS51077">
    <property type="entry name" value="HTH_ICLR"/>
    <property type="match status" value="1"/>
</dbReference>
<dbReference type="Pfam" id="PF09339">
    <property type="entry name" value="HTH_IclR"/>
    <property type="match status" value="1"/>
</dbReference>